<dbReference type="AlphaFoldDB" id="A0A0C3PEN3"/>
<dbReference type="Proteomes" id="UP000054217">
    <property type="component" value="Unassembled WGS sequence"/>
</dbReference>
<evidence type="ECO:0000313" key="1">
    <source>
        <dbReference type="EMBL" id="KIO06706.1"/>
    </source>
</evidence>
<reference evidence="1 2" key="1">
    <citation type="submission" date="2014-04" db="EMBL/GenBank/DDBJ databases">
        <authorList>
            <consortium name="DOE Joint Genome Institute"/>
            <person name="Kuo A."/>
            <person name="Kohler A."/>
            <person name="Costa M.D."/>
            <person name="Nagy L.G."/>
            <person name="Floudas D."/>
            <person name="Copeland A."/>
            <person name="Barry K.W."/>
            <person name="Cichocki N."/>
            <person name="Veneault-Fourrey C."/>
            <person name="LaButti K."/>
            <person name="Lindquist E.A."/>
            <person name="Lipzen A."/>
            <person name="Lundell T."/>
            <person name="Morin E."/>
            <person name="Murat C."/>
            <person name="Sun H."/>
            <person name="Tunlid A."/>
            <person name="Henrissat B."/>
            <person name="Grigoriev I.V."/>
            <person name="Hibbett D.S."/>
            <person name="Martin F."/>
            <person name="Nordberg H.P."/>
            <person name="Cantor M.N."/>
            <person name="Hua S.X."/>
        </authorList>
    </citation>
    <scope>NUCLEOTIDE SEQUENCE [LARGE SCALE GENOMIC DNA]</scope>
    <source>
        <strain evidence="1 2">Marx 270</strain>
    </source>
</reference>
<dbReference type="EMBL" id="KN831962">
    <property type="protein sequence ID" value="KIO06706.1"/>
    <property type="molecule type" value="Genomic_DNA"/>
</dbReference>
<keyword evidence="2" id="KW-1185">Reference proteome</keyword>
<accession>A0A0C3PEN3</accession>
<dbReference type="HOGENOM" id="CLU_1644403_0_0_1"/>
<organism evidence="1 2">
    <name type="scientific">Pisolithus tinctorius Marx 270</name>
    <dbReference type="NCBI Taxonomy" id="870435"/>
    <lineage>
        <taxon>Eukaryota</taxon>
        <taxon>Fungi</taxon>
        <taxon>Dikarya</taxon>
        <taxon>Basidiomycota</taxon>
        <taxon>Agaricomycotina</taxon>
        <taxon>Agaricomycetes</taxon>
        <taxon>Agaricomycetidae</taxon>
        <taxon>Boletales</taxon>
        <taxon>Sclerodermatineae</taxon>
        <taxon>Pisolithaceae</taxon>
        <taxon>Pisolithus</taxon>
    </lineage>
</organism>
<dbReference type="OrthoDB" id="10390168at2759"/>
<sequence length="161" mass="18301">MTSNPEDHTDVGIRCAVLPWASKLLRQTLKYRFFPDLGSAFEPQIESNHQECADEWTRCASLLCLWARKLLRLTLKYRSFRAFGSGMQPPQMGANLEVYTDEGARCAIPPWARHLLRLTLKYSFLPDVGLAIEPQMESNPQAYANEGTRCAIPPWARDFPG</sequence>
<reference evidence="2" key="2">
    <citation type="submission" date="2015-01" db="EMBL/GenBank/DDBJ databases">
        <title>Evolutionary Origins and Diversification of the Mycorrhizal Mutualists.</title>
        <authorList>
            <consortium name="DOE Joint Genome Institute"/>
            <consortium name="Mycorrhizal Genomics Consortium"/>
            <person name="Kohler A."/>
            <person name="Kuo A."/>
            <person name="Nagy L.G."/>
            <person name="Floudas D."/>
            <person name="Copeland A."/>
            <person name="Barry K.W."/>
            <person name="Cichocki N."/>
            <person name="Veneault-Fourrey C."/>
            <person name="LaButti K."/>
            <person name="Lindquist E.A."/>
            <person name="Lipzen A."/>
            <person name="Lundell T."/>
            <person name="Morin E."/>
            <person name="Murat C."/>
            <person name="Riley R."/>
            <person name="Ohm R."/>
            <person name="Sun H."/>
            <person name="Tunlid A."/>
            <person name="Henrissat B."/>
            <person name="Grigoriev I.V."/>
            <person name="Hibbett D.S."/>
            <person name="Martin F."/>
        </authorList>
    </citation>
    <scope>NUCLEOTIDE SEQUENCE [LARGE SCALE GENOMIC DNA]</scope>
    <source>
        <strain evidence="2">Marx 270</strain>
    </source>
</reference>
<gene>
    <name evidence="1" type="ORF">M404DRAFT_438765</name>
</gene>
<protein>
    <submittedName>
        <fullName evidence="1">Uncharacterized protein</fullName>
    </submittedName>
</protein>
<name>A0A0C3PEN3_PISTI</name>
<evidence type="ECO:0000313" key="2">
    <source>
        <dbReference type="Proteomes" id="UP000054217"/>
    </source>
</evidence>
<dbReference type="InParanoid" id="A0A0C3PEN3"/>
<proteinExistence type="predicted"/>